<feature type="coiled-coil region" evidence="1">
    <location>
        <begin position="282"/>
        <end position="316"/>
    </location>
</feature>
<evidence type="ECO:0000256" key="1">
    <source>
        <dbReference type="SAM" id="Coils"/>
    </source>
</evidence>
<organism evidence="3 4">
    <name type="scientific">Canna indica</name>
    <name type="common">Indian-shot</name>
    <dbReference type="NCBI Taxonomy" id="4628"/>
    <lineage>
        <taxon>Eukaryota</taxon>
        <taxon>Viridiplantae</taxon>
        <taxon>Streptophyta</taxon>
        <taxon>Embryophyta</taxon>
        <taxon>Tracheophyta</taxon>
        <taxon>Spermatophyta</taxon>
        <taxon>Magnoliopsida</taxon>
        <taxon>Liliopsida</taxon>
        <taxon>Zingiberales</taxon>
        <taxon>Cannaceae</taxon>
        <taxon>Canna</taxon>
    </lineage>
</organism>
<evidence type="ECO:0000313" key="3">
    <source>
        <dbReference type="EMBL" id="WOK91992.1"/>
    </source>
</evidence>
<evidence type="ECO:0000313" key="4">
    <source>
        <dbReference type="Proteomes" id="UP001327560"/>
    </source>
</evidence>
<keyword evidence="1" id="KW-0175">Coiled coil</keyword>
<keyword evidence="4" id="KW-1185">Reference proteome</keyword>
<gene>
    <name evidence="3" type="ORF">Cni_G00683</name>
</gene>
<dbReference type="PANTHER" id="PTHR35507">
    <property type="entry name" value="OS09G0488600 PROTEIN"/>
    <property type="match status" value="1"/>
</dbReference>
<dbReference type="AlphaFoldDB" id="A0AAQ3JLR9"/>
<sequence>MDGGEGDQRHGPAPVRVCLAHLASPSPRCLSSSFAEPRRLVPPAGKKIAWFSLQGRLVGAEEATSAVTIGGGLGGVDAVAWDLFSPLQRVLVVAVIATASKRARKIAQLQRSIELRDELLLGMQQKLDSLCDQMNCLPNEAVKCIPGISFENNQFDADLNLAQVASQCTPLAELNPESGMVPLCKNLSSVLYAEKDIMELESAKEEVFNVGNTVIMEQEERRMSDLSDFNWSVSSSLDFQLSTLATEQEFYNLHKECEEKDMQIKELTAANNAIKAADSKRIMELEDIIKRKNLVISKLKKDMAVLEKQVVELTRLRRSSSTNLNDSSAASNSNSSLAPVMTTNILYDMSSTSSSSSDSDSPVNKKEYHVQLSVAKGTPCQNNSKTAEIIRNPLEQNSINMEKSTDSPPKKLSISPLKENRRIQRSEPASASRQRRLTYSSESFKRSRKAAPHKANNLSAMRRWS</sequence>
<proteinExistence type="predicted"/>
<accession>A0AAQ3JLR9</accession>
<feature type="compositionally biased region" description="Polar residues" evidence="2">
    <location>
        <begin position="427"/>
        <end position="442"/>
    </location>
</feature>
<dbReference type="PANTHER" id="PTHR35507:SF1">
    <property type="entry name" value="TMF_TATA_BD DOMAIN-CONTAINING PROTEIN"/>
    <property type="match status" value="1"/>
</dbReference>
<feature type="compositionally biased region" description="Low complexity" evidence="2">
    <location>
        <begin position="319"/>
        <end position="336"/>
    </location>
</feature>
<dbReference type="Proteomes" id="UP001327560">
    <property type="component" value="Chromosome 1"/>
</dbReference>
<dbReference type="EMBL" id="CP136890">
    <property type="protein sequence ID" value="WOK91992.1"/>
    <property type="molecule type" value="Genomic_DNA"/>
</dbReference>
<evidence type="ECO:0000256" key="2">
    <source>
        <dbReference type="SAM" id="MobiDB-lite"/>
    </source>
</evidence>
<name>A0AAQ3JLR9_9LILI</name>
<feature type="region of interest" description="Disordered" evidence="2">
    <location>
        <begin position="317"/>
        <end position="336"/>
    </location>
</feature>
<protein>
    <submittedName>
        <fullName evidence="3">Uncharacterized protein</fullName>
    </submittedName>
</protein>
<reference evidence="3 4" key="1">
    <citation type="submission" date="2023-10" db="EMBL/GenBank/DDBJ databases">
        <title>Chromosome-scale genome assembly provides insights into flower coloration mechanisms of Canna indica.</title>
        <authorList>
            <person name="Li C."/>
        </authorList>
    </citation>
    <scope>NUCLEOTIDE SEQUENCE [LARGE SCALE GENOMIC DNA]</scope>
    <source>
        <tissue evidence="3">Flower</tissue>
    </source>
</reference>
<feature type="region of interest" description="Disordered" evidence="2">
    <location>
        <begin position="392"/>
        <end position="465"/>
    </location>
</feature>